<reference evidence="2 3" key="1">
    <citation type="submission" date="2017-09" db="EMBL/GenBank/DDBJ databases">
        <authorList>
            <person name="Ehlers B."/>
            <person name="Leendertz F.H."/>
        </authorList>
    </citation>
    <scope>NUCLEOTIDE SEQUENCE [LARGE SCALE GENOMIC DNA]</scope>
    <source>
        <strain evidence="2 3">DSM 18289</strain>
    </source>
</reference>
<name>A0A285PFP5_9HYPH</name>
<organism evidence="2 3">
    <name type="scientific">Cohaesibacter gelatinilyticus</name>
    <dbReference type="NCBI Taxonomy" id="372072"/>
    <lineage>
        <taxon>Bacteria</taxon>
        <taxon>Pseudomonadati</taxon>
        <taxon>Pseudomonadota</taxon>
        <taxon>Alphaproteobacteria</taxon>
        <taxon>Hyphomicrobiales</taxon>
        <taxon>Cohaesibacteraceae</taxon>
    </lineage>
</organism>
<feature type="region of interest" description="Disordered" evidence="1">
    <location>
        <begin position="170"/>
        <end position="192"/>
    </location>
</feature>
<dbReference type="AlphaFoldDB" id="A0A285PFP5"/>
<dbReference type="Proteomes" id="UP000219439">
    <property type="component" value="Unassembled WGS sequence"/>
</dbReference>
<evidence type="ECO:0000313" key="2">
    <source>
        <dbReference type="EMBL" id="SNZ20077.1"/>
    </source>
</evidence>
<protein>
    <submittedName>
        <fullName evidence="2">Uncharacterized protein</fullName>
    </submittedName>
</protein>
<evidence type="ECO:0000256" key="1">
    <source>
        <dbReference type="SAM" id="MobiDB-lite"/>
    </source>
</evidence>
<feature type="compositionally biased region" description="Basic residues" evidence="1">
    <location>
        <begin position="181"/>
        <end position="192"/>
    </location>
</feature>
<proteinExistence type="predicted"/>
<dbReference type="EMBL" id="OBEL01000003">
    <property type="protein sequence ID" value="SNZ20077.1"/>
    <property type="molecule type" value="Genomic_DNA"/>
</dbReference>
<sequence length="192" mass="22622">MTNPPSMANFKPKVYFSENRALVIDLLGDGNAIAIDHTMPAILRAEAFDREAFEQFWQFVFPLWLVDDQYSVKTKRGTRANPVFVQWSDHIQLVHFGLVKDGKVDENRLWFILKVIGRYWNYKPKPGLLFEAYKSKVSDKSVEELLAKLADKEARVFDLGRLPEMKEEAHQKFMRATNTSRRFRRKNKRKKR</sequence>
<accession>A0A285PFP5</accession>
<keyword evidence="3" id="KW-1185">Reference proteome</keyword>
<dbReference type="RefSeq" id="WP_141401260.1">
    <property type="nucleotide sequence ID" value="NZ_OBEL01000003.1"/>
</dbReference>
<evidence type="ECO:0000313" key="3">
    <source>
        <dbReference type="Proteomes" id="UP000219439"/>
    </source>
</evidence>
<gene>
    <name evidence="2" type="ORF">SAMN06265368_3176</name>
</gene>